<dbReference type="RefSeq" id="WP_377185929.1">
    <property type="nucleotide sequence ID" value="NZ_JBHUOG010000002.1"/>
</dbReference>
<name>A0ABW5VWS6_9MICO</name>
<dbReference type="EMBL" id="JBHUOG010000002">
    <property type="protein sequence ID" value="MFD2795649.1"/>
    <property type="molecule type" value="Genomic_DNA"/>
</dbReference>
<evidence type="ECO:0008006" key="3">
    <source>
        <dbReference type="Google" id="ProtNLM"/>
    </source>
</evidence>
<dbReference type="Proteomes" id="UP001597479">
    <property type="component" value="Unassembled WGS sequence"/>
</dbReference>
<sequence>MPRPRRRPDPRFGLDPFSVPSALSDGATRHELRAGWNVPFTGVRIAPSTSADLLTRCRALATVLDDGVMFSHITALRLLGVDVPWTMADDERLHVTTQTAEDRPQRPGVVGHWTRQSFLEAAELGGLLVTTPRQTWTHLAVDLLPDETVVLGDAFMRRDLQLTTPAALRDIAFRTKKVKGIVLAREQIPRMRAGTDSVMETRTRLLIVGAGLPIPEVNEDVLDAQGHFIARVDLLYRRWKIAIEYDGDLHRTDRRTWQNDIRKRRALHALGWIVIVVVKADHDSPAPFLDELRAAIRSRR</sequence>
<keyword evidence="2" id="KW-1185">Reference proteome</keyword>
<protein>
    <recommendedName>
        <fullName evidence="3">DUF559 domain-containing protein</fullName>
    </recommendedName>
</protein>
<accession>A0ABW5VWS6</accession>
<dbReference type="InterPro" id="IPR011335">
    <property type="entry name" value="Restrct_endonuc-II-like"/>
</dbReference>
<evidence type="ECO:0000313" key="1">
    <source>
        <dbReference type="EMBL" id="MFD2795649.1"/>
    </source>
</evidence>
<proteinExistence type="predicted"/>
<reference evidence="2" key="1">
    <citation type="journal article" date="2019" name="Int. J. Syst. Evol. Microbiol.">
        <title>The Global Catalogue of Microorganisms (GCM) 10K type strain sequencing project: providing services to taxonomists for standard genome sequencing and annotation.</title>
        <authorList>
            <consortium name="The Broad Institute Genomics Platform"/>
            <consortium name="The Broad Institute Genome Sequencing Center for Infectious Disease"/>
            <person name="Wu L."/>
            <person name="Ma J."/>
        </authorList>
    </citation>
    <scope>NUCLEOTIDE SEQUENCE [LARGE SCALE GENOMIC DNA]</scope>
    <source>
        <strain evidence="2">CCM 7044</strain>
    </source>
</reference>
<organism evidence="1 2">
    <name type="scientific">Promicromonospora vindobonensis</name>
    <dbReference type="NCBI Taxonomy" id="195748"/>
    <lineage>
        <taxon>Bacteria</taxon>
        <taxon>Bacillati</taxon>
        <taxon>Actinomycetota</taxon>
        <taxon>Actinomycetes</taxon>
        <taxon>Micrococcales</taxon>
        <taxon>Promicromonosporaceae</taxon>
        <taxon>Promicromonospora</taxon>
    </lineage>
</organism>
<dbReference type="SUPFAM" id="SSF52980">
    <property type="entry name" value="Restriction endonuclease-like"/>
    <property type="match status" value="1"/>
</dbReference>
<gene>
    <name evidence="1" type="ORF">ACFS27_18965</name>
</gene>
<comment type="caution">
    <text evidence="1">The sequence shown here is derived from an EMBL/GenBank/DDBJ whole genome shotgun (WGS) entry which is preliminary data.</text>
</comment>
<dbReference type="Gene3D" id="3.40.960.10">
    <property type="entry name" value="VSR Endonuclease"/>
    <property type="match status" value="1"/>
</dbReference>
<evidence type="ECO:0000313" key="2">
    <source>
        <dbReference type="Proteomes" id="UP001597479"/>
    </source>
</evidence>